<evidence type="ECO:0000256" key="1">
    <source>
        <dbReference type="ARBA" id="ARBA00004141"/>
    </source>
</evidence>
<dbReference type="Pfam" id="PF03006">
    <property type="entry name" value="HlyIII"/>
    <property type="match status" value="1"/>
</dbReference>
<evidence type="ECO:0000256" key="3">
    <source>
        <dbReference type="ARBA" id="ARBA00022692"/>
    </source>
</evidence>
<sequence length="231" mass="25547">MALYRRLSPARSDGERDKIHKPPAVKQPKISYWRRVRYHCGMPTTPSSALATVPSPGRSGCASRACDIFTTRRSTSTLTWCQPESPSSATASSTCTSAPDTQIGVLGLLTGIVVVSPRFQSARWRTLPLSNFVATGLSAFAPIIQAVTLFPYAQLTQQAGLGYYLVEGLALITGVIFYATHFPESWTPEKFDIWGASHQIFRIFVVLSAAIHFWCILSVFDWIYKNPRCPI</sequence>
<comment type="similarity">
    <text evidence="2">Belongs to the ADIPOR family.</text>
</comment>
<name>A0A2B7YH27_POLH7</name>
<keyword evidence="10" id="KW-1185">Reference proteome</keyword>
<gene>
    <name evidence="9" type="ORF">AJ80_03599</name>
</gene>
<accession>A0A2B7YH27</accession>
<proteinExistence type="inferred from homology"/>
<evidence type="ECO:0000313" key="9">
    <source>
        <dbReference type="EMBL" id="PGH20331.1"/>
    </source>
</evidence>
<organism evidence="9 10">
    <name type="scientific">Polytolypa hystricis (strain UAMH7299)</name>
    <dbReference type="NCBI Taxonomy" id="1447883"/>
    <lineage>
        <taxon>Eukaryota</taxon>
        <taxon>Fungi</taxon>
        <taxon>Dikarya</taxon>
        <taxon>Ascomycota</taxon>
        <taxon>Pezizomycotina</taxon>
        <taxon>Eurotiomycetes</taxon>
        <taxon>Eurotiomycetidae</taxon>
        <taxon>Onygenales</taxon>
        <taxon>Onygenales incertae sedis</taxon>
        <taxon>Polytolypa</taxon>
    </lineage>
</organism>
<dbReference type="PANTHER" id="PTHR20855:SF52">
    <property type="entry name" value="ADIPONECTIN RECEPTOR PROTEIN"/>
    <property type="match status" value="1"/>
</dbReference>
<dbReference type="OrthoDB" id="529367at2759"/>
<evidence type="ECO:0000256" key="8">
    <source>
        <dbReference type="SAM" id="Phobius"/>
    </source>
</evidence>
<dbReference type="GO" id="GO:0016020">
    <property type="term" value="C:membrane"/>
    <property type="evidence" value="ECO:0007669"/>
    <property type="project" value="UniProtKB-SubCell"/>
</dbReference>
<keyword evidence="6" id="KW-0862">Zinc</keyword>
<keyword evidence="3 8" id="KW-0812">Transmembrane</keyword>
<dbReference type="EMBL" id="PDNA01000041">
    <property type="protein sequence ID" value="PGH20331.1"/>
    <property type="molecule type" value="Genomic_DNA"/>
</dbReference>
<evidence type="ECO:0000313" key="10">
    <source>
        <dbReference type="Proteomes" id="UP000224634"/>
    </source>
</evidence>
<evidence type="ECO:0000256" key="7">
    <source>
        <dbReference type="SAM" id="MobiDB-lite"/>
    </source>
</evidence>
<keyword evidence="4 8" id="KW-1133">Transmembrane helix</keyword>
<reference evidence="9 10" key="1">
    <citation type="submission" date="2017-10" db="EMBL/GenBank/DDBJ databases">
        <title>Comparative genomics in systemic dimorphic fungi from Ajellomycetaceae.</title>
        <authorList>
            <person name="Munoz J.F."/>
            <person name="Mcewen J.G."/>
            <person name="Clay O.K."/>
            <person name="Cuomo C.A."/>
        </authorList>
    </citation>
    <scope>NUCLEOTIDE SEQUENCE [LARGE SCALE GENOMIC DNA]</scope>
    <source>
        <strain evidence="9 10">UAMH7299</strain>
    </source>
</reference>
<keyword evidence="5 8" id="KW-0472">Membrane</keyword>
<dbReference type="Proteomes" id="UP000224634">
    <property type="component" value="Unassembled WGS sequence"/>
</dbReference>
<evidence type="ECO:0000256" key="4">
    <source>
        <dbReference type="ARBA" id="ARBA00022989"/>
    </source>
</evidence>
<feature type="binding site" evidence="6">
    <location>
        <position position="198"/>
    </location>
    <ligand>
        <name>Zn(2+)</name>
        <dbReference type="ChEBI" id="CHEBI:29105"/>
    </ligand>
</feature>
<protein>
    <submittedName>
        <fullName evidence="9">Uncharacterized protein</fullName>
    </submittedName>
</protein>
<dbReference type="STRING" id="1447883.A0A2B7YH27"/>
<dbReference type="PANTHER" id="PTHR20855">
    <property type="entry name" value="ADIPOR/PROGESTIN RECEPTOR-RELATED"/>
    <property type="match status" value="1"/>
</dbReference>
<dbReference type="GO" id="GO:0038023">
    <property type="term" value="F:signaling receptor activity"/>
    <property type="evidence" value="ECO:0007669"/>
    <property type="project" value="TreeGrafter"/>
</dbReference>
<feature type="region of interest" description="Disordered" evidence="7">
    <location>
        <begin position="1"/>
        <end position="23"/>
    </location>
</feature>
<feature type="transmembrane region" description="Helical" evidence="8">
    <location>
        <begin position="200"/>
        <end position="224"/>
    </location>
</feature>
<dbReference type="GO" id="GO:0006882">
    <property type="term" value="P:intracellular zinc ion homeostasis"/>
    <property type="evidence" value="ECO:0007669"/>
    <property type="project" value="TreeGrafter"/>
</dbReference>
<evidence type="ECO:0000256" key="6">
    <source>
        <dbReference type="PIRSR" id="PIRSR604254-1"/>
    </source>
</evidence>
<feature type="transmembrane region" description="Helical" evidence="8">
    <location>
        <begin position="132"/>
        <end position="153"/>
    </location>
</feature>
<dbReference type="GO" id="GO:0046872">
    <property type="term" value="F:metal ion binding"/>
    <property type="evidence" value="ECO:0007669"/>
    <property type="project" value="UniProtKB-KW"/>
</dbReference>
<comment type="subcellular location">
    <subcellularLocation>
        <location evidence="1">Membrane</location>
        <topology evidence="1">Multi-pass membrane protein</topology>
    </subcellularLocation>
</comment>
<comment type="caution">
    <text evidence="9">The sequence shown here is derived from an EMBL/GenBank/DDBJ whole genome shotgun (WGS) entry which is preliminary data.</text>
</comment>
<dbReference type="AlphaFoldDB" id="A0A2B7YH27"/>
<evidence type="ECO:0000256" key="2">
    <source>
        <dbReference type="ARBA" id="ARBA00007018"/>
    </source>
</evidence>
<keyword evidence="6" id="KW-0479">Metal-binding</keyword>
<evidence type="ECO:0000256" key="5">
    <source>
        <dbReference type="ARBA" id="ARBA00023136"/>
    </source>
</evidence>
<feature type="transmembrane region" description="Helical" evidence="8">
    <location>
        <begin position="160"/>
        <end position="180"/>
    </location>
</feature>
<dbReference type="InterPro" id="IPR004254">
    <property type="entry name" value="AdipoR/HlyIII-related"/>
</dbReference>